<dbReference type="RefSeq" id="WP_074643984.1">
    <property type="nucleotide sequence ID" value="NZ_AP025286.1"/>
</dbReference>
<feature type="transmembrane region" description="Helical" evidence="3">
    <location>
        <begin position="42"/>
        <end position="63"/>
    </location>
</feature>
<organism evidence="5 6">
    <name type="scientific">Treponema bryantii</name>
    <dbReference type="NCBI Taxonomy" id="163"/>
    <lineage>
        <taxon>Bacteria</taxon>
        <taxon>Pseudomonadati</taxon>
        <taxon>Spirochaetota</taxon>
        <taxon>Spirochaetia</taxon>
        <taxon>Spirochaetales</taxon>
        <taxon>Treponemataceae</taxon>
        <taxon>Treponema</taxon>
    </lineage>
</organism>
<evidence type="ECO:0000256" key="3">
    <source>
        <dbReference type="SAM" id="Phobius"/>
    </source>
</evidence>
<evidence type="ECO:0000259" key="4">
    <source>
        <dbReference type="PROSITE" id="PS50111"/>
    </source>
</evidence>
<keyword evidence="1 2" id="KW-0807">Transducer</keyword>
<feature type="transmembrane region" description="Helical" evidence="3">
    <location>
        <begin position="94"/>
        <end position="116"/>
    </location>
</feature>
<evidence type="ECO:0000256" key="1">
    <source>
        <dbReference type="ARBA" id="ARBA00023224"/>
    </source>
</evidence>
<dbReference type="Gene3D" id="1.10.287.950">
    <property type="entry name" value="Methyl-accepting chemotaxis protein"/>
    <property type="match status" value="2"/>
</dbReference>
<dbReference type="EMBL" id="FOFU01000006">
    <property type="protein sequence ID" value="SEQ56393.1"/>
    <property type="molecule type" value="Genomic_DNA"/>
</dbReference>
<dbReference type="PANTHER" id="PTHR32089:SF112">
    <property type="entry name" value="LYSOZYME-LIKE PROTEIN-RELATED"/>
    <property type="match status" value="1"/>
</dbReference>
<evidence type="ECO:0000313" key="5">
    <source>
        <dbReference type="EMBL" id="SEQ56393.1"/>
    </source>
</evidence>
<reference evidence="5 6" key="1">
    <citation type="submission" date="2016-10" db="EMBL/GenBank/DDBJ databases">
        <authorList>
            <person name="de Groot N.N."/>
        </authorList>
    </citation>
    <scope>NUCLEOTIDE SEQUENCE [LARGE SCALE GENOMIC DNA]</scope>
    <source>
        <strain evidence="5 6">B25</strain>
    </source>
</reference>
<proteinExistence type="predicted"/>
<keyword evidence="6" id="KW-1185">Reference proteome</keyword>
<keyword evidence="3" id="KW-0472">Membrane</keyword>
<dbReference type="PANTHER" id="PTHR32089">
    <property type="entry name" value="METHYL-ACCEPTING CHEMOTAXIS PROTEIN MCPB"/>
    <property type="match status" value="1"/>
</dbReference>
<dbReference type="OrthoDB" id="2489132at2"/>
<protein>
    <submittedName>
        <fullName evidence="5">Methyl-accepting chemotaxis protein</fullName>
    </submittedName>
</protein>
<evidence type="ECO:0000313" key="6">
    <source>
        <dbReference type="Proteomes" id="UP000182360"/>
    </source>
</evidence>
<dbReference type="PROSITE" id="PS50111">
    <property type="entry name" value="CHEMOTAXIS_TRANSDUC_2"/>
    <property type="match status" value="1"/>
</dbReference>
<name>A0A1H9H298_9SPIR</name>
<dbReference type="AlphaFoldDB" id="A0A1H9H298"/>
<gene>
    <name evidence="5" type="ORF">SAMN04487977_10616</name>
</gene>
<dbReference type="Proteomes" id="UP000182360">
    <property type="component" value="Unassembled WGS sequence"/>
</dbReference>
<dbReference type="Pfam" id="PF00015">
    <property type="entry name" value="MCPsignal"/>
    <property type="match status" value="1"/>
</dbReference>
<dbReference type="SMART" id="SM00283">
    <property type="entry name" value="MA"/>
    <property type="match status" value="1"/>
</dbReference>
<evidence type="ECO:0000256" key="2">
    <source>
        <dbReference type="PROSITE-ProRule" id="PRU00284"/>
    </source>
</evidence>
<sequence>MNLFQLYMLFFGVSTVIGVPLLSSFQVTQIKGSSWADWISGLGASLGPAAGICVVITIISYIIMKPLLNLIKKAETEPITEEEQRSVDKILKKIRILSTAALMAGYPVGNGSTIIIKTMAGKVNYNKVDLIVIMILILLYGFTAVQYSVNCFATVSRRQLYKLKLITTEGFKTSKVSMNLGQGILIASLTVAWHVFCSGYSAVRHGWSMDLFVHKALFGIAQSVIFCGPLIVITLIQLRHRFAISINQIRKLRTEGDLQSRIYVGSFDDFGIIMSEMNLLMDSLRTSLLKLKNEADAVDLSAEELMGLTESSSSDIAKIVERFQEMSSESNNQAELLVSVNEGVTKLSADATKVSDFTGFQFKSEKENENSMTEMVDNFKAITNLIERAQTLSDALTAESVSGSAEVKKTQTVINGITEMSKRMIEVIKVIQAVASQTNLLAMNAAIEAAHAGDAGKGFSVVADEIRKLSESTQNSTKDISNLINEIAKSMEEGSSNMELTSNAFNKIQKEIEEQSGVVAEISKTMAQQSKDANSILSSTNIIVKQIEDVSGLAKNQANYTEEIMNDLTEVVNLAGKVNDSVGESETVVKNFSESFSTVRAKAEANKKSVLYITEEINKFKL</sequence>
<feature type="transmembrane region" description="Helical" evidence="3">
    <location>
        <begin position="216"/>
        <end position="236"/>
    </location>
</feature>
<dbReference type="GO" id="GO:0016020">
    <property type="term" value="C:membrane"/>
    <property type="evidence" value="ECO:0007669"/>
    <property type="project" value="InterPro"/>
</dbReference>
<dbReference type="GO" id="GO:0007165">
    <property type="term" value="P:signal transduction"/>
    <property type="evidence" value="ECO:0007669"/>
    <property type="project" value="UniProtKB-KW"/>
</dbReference>
<feature type="domain" description="Methyl-accepting transducer" evidence="4">
    <location>
        <begin position="336"/>
        <end position="572"/>
    </location>
</feature>
<keyword evidence="3" id="KW-1133">Transmembrane helix</keyword>
<dbReference type="SUPFAM" id="SSF58104">
    <property type="entry name" value="Methyl-accepting chemotaxis protein (MCP) signaling domain"/>
    <property type="match status" value="1"/>
</dbReference>
<keyword evidence="3" id="KW-0812">Transmembrane</keyword>
<feature type="transmembrane region" description="Helical" evidence="3">
    <location>
        <begin position="128"/>
        <end position="155"/>
    </location>
</feature>
<dbReference type="InterPro" id="IPR004089">
    <property type="entry name" value="MCPsignal_dom"/>
</dbReference>
<feature type="transmembrane region" description="Helical" evidence="3">
    <location>
        <begin position="176"/>
        <end position="196"/>
    </location>
</feature>
<accession>A0A1H9H298</accession>